<dbReference type="STRING" id="1121419.SAMN05443529_101283"/>
<dbReference type="RefSeq" id="WP_014904693.1">
    <property type="nucleotide sequence ID" value="NZ_FNCP01000001.1"/>
</dbReference>
<proteinExistence type="predicted"/>
<accession>A0A1G7S6Q6</accession>
<sequence length="51" mass="6131">MMNRTEILRLQREKVLANILQDNANRAKWLTELMDIDDQIEEMNEQKSKVN</sequence>
<protein>
    <submittedName>
        <fullName evidence="1">Uncharacterized protein</fullName>
    </submittedName>
</protein>
<keyword evidence="2" id="KW-1185">Reference proteome</keyword>
<evidence type="ECO:0000313" key="2">
    <source>
        <dbReference type="Proteomes" id="UP000198656"/>
    </source>
</evidence>
<dbReference type="Proteomes" id="UP000198656">
    <property type="component" value="Unassembled WGS sequence"/>
</dbReference>
<dbReference type="AlphaFoldDB" id="A0A1G7S6Q6"/>
<reference evidence="2" key="1">
    <citation type="submission" date="2016-10" db="EMBL/GenBank/DDBJ databases">
        <authorList>
            <person name="Varghese N."/>
            <person name="Submissions S."/>
        </authorList>
    </citation>
    <scope>NUCLEOTIDE SEQUENCE [LARGE SCALE GENOMIC DNA]</scope>
    <source>
        <strain evidence="2">DSM 8344</strain>
    </source>
</reference>
<gene>
    <name evidence="1" type="ORF">SAMN05443529_101283</name>
</gene>
<name>A0A1G7S6Q6_9FIRM</name>
<evidence type="ECO:0000313" key="1">
    <source>
        <dbReference type="EMBL" id="SDG17850.1"/>
    </source>
</evidence>
<dbReference type="EMBL" id="FNCP01000001">
    <property type="protein sequence ID" value="SDG17850.1"/>
    <property type="molecule type" value="Genomic_DNA"/>
</dbReference>
<organism evidence="1 2">
    <name type="scientific">Desulfosporosinus hippei DSM 8344</name>
    <dbReference type="NCBI Taxonomy" id="1121419"/>
    <lineage>
        <taxon>Bacteria</taxon>
        <taxon>Bacillati</taxon>
        <taxon>Bacillota</taxon>
        <taxon>Clostridia</taxon>
        <taxon>Eubacteriales</taxon>
        <taxon>Desulfitobacteriaceae</taxon>
        <taxon>Desulfosporosinus</taxon>
    </lineage>
</organism>